<proteinExistence type="predicted"/>
<dbReference type="Pfam" id="PF01370">
    <property type="entry name" value="Epimerase"/>
    <property type="match status" value="1"/>
</dbReference>
<feature type="domain" description="NAD-dependent epimerase/dehydratase" evidence="1">
    <location>
        <begin position="3"/>
        <end position="218"/>
    </location>
</feature>
<dbReference type="EMBL" id="JACHVT010000010">
    <property type="protein sequence ID" value="MBB2988349.1"/>
    <property type="molecule type" value="Genomic_DNA"/>
</dbReference>
<dbReference type="SUPFAM" id="SSF51735">
    <property type="entry name" value="NAD(P)-binding Rossmann-fold domains"/>
    <property type="match status" value="1"/>
</dbReference>
<dbReference type="GO" id="GO:0004029">
    <property type="term" value="F:aldehyde dehydrogenase (NAD+) activity"/>
    <property type="evidence" value="ECO:0007669"/>
    <property type="project" value="TreeGrafter"/>
</dbReference>
<organism evidence="2 3">
    <name type="scientific">Terracoccus luteus</name>
    <dbReference type="NCBI Taxonomy" id="53356"/>
    <lineage>
        <taxon>Bacteria</taxon>
        <taxon>Bacillati</taxon>
        <taxon>Actinomycetota</taxon>
        <taxon>Actinomycetes</taxon>
        <taxon>Micrococcales</taxon>
        <taxon>Intrasporangiaceae</taxon>
        <taxon>Terracoccus</taxon>
    </lineage>
</organism>
<reference evidence="2 3" key="1">
    <citation type="submission" date="2020-08" db="EMBL/GenBank/DDBJ databases">
        <title>Genomic Encyclopedia of Type Strains, Phase IV (KMG-V): Genome sequencing to study the core and pangenomes of soil and plant-associated prokaryotes.</title>
        <authorList>
            <person name="Whitman W."/>
        </authorList>
    </citation>
    <scope>NUCLEOTIDE SEQUENCE [LARGE SCALE GENOMIC DNA]</scope>
    <source>
        <strain evidence="2 3">B3ACCR2</strain>
    </source>
</reference>
<dbReference type="InterPro" id="IPR051783">
    <property type="entry name" value="NAD(P)-dependent_oxidoreduct"/>
</dbReference>
<evidence type="ECO:0000313" key="2">
    <source>
        <dbReference type="EMBL" id="MBB2988349.1"/>
    </source>
</evidence>
<dbReference type="AlphaFoldDB" id="A0A839PY67"/>
<name>A0A839PY67_9MICO</name>
<dbReference type="RefSeq" id="WP_184511324.1">
    <property type="nucleotide sequence ID" value="NZ_JACHVT010000010.1"/>
</dbReference>
<comment type="caution">
    <text evidence="2">The sequence shown here is derived from an EMBL/GenBank/DDBJ whole genome shotgun (WGS) entry which is preliminary data.</text>
</comment>
<dbReference type="InterPro" id="IPR001509">
    <property type="entry name" value="Epimerase_deHydtase"/>
</dbReference>
<dbReference type="GO" id="GO:0005737">
    <property type="term" value="C:cytoplasm"/>
    <property type="evidence" value="ECO:0007669"/>
    <property type="project" value="TreeGrafter"/>
</dbReference>
<evidence type="ECO:0000259" key="1">
    <source>
        <dbReference type="Pfam" id="PF01370"/>
    </source>
</evidence>
<dbReference type="PANTHER" id="PTHR48079:SF6">
    <property type="entry name" value="NAD(P)-BINDING DOMAIN-CONTAINING PROTEIN-RELATED"/>
    <property type="match status" value="1"/>
</dbReference>
<dbReference type="Proteomes" id="UP000590811">
    <property type="component" value="Unassembled WGS sequence"/>
</dbReference>
<dbReference type="Gene3D" id="3.40.50.720">
    <property type="entry name" value="NAD(P)-binding Rossmann-like Domain"/>
    <property type="match status" value="1"/>
</dbReference>
<dbReference type="CDD" id="cd05262">
    <property type="entry name" value="SDR_a7"/>
    <property type="match status" value="1"/>
</dbReference>
<dbReference type="PANTHER" id="PTHR48079">
    <property type="entry name" value="PROTEIN YEEZ"/>
    <property type="match status" value="1"/>
</dbReference>
<accession>A0A839PY67</accession>
<protein>
    <submittedName>
        <fullName evidence="2">Nucleoside-diphosphate-sugar epimerase</fullName>
    </submittedName>
</protein>
<dbReference type="InterPro" id="IPR036291">
    <property type="entry name" value="NAD(P)-bd_dom_sf"/>
</dbReference>
<evidence type="ECO:0000313" key="3">
    <source>
        <dbReference type="Proteomes" id="UP000590811"/>
    </source>
</evidence>
<sequence length="303" mass="31243">MRVLVTGASGWIGSAVVPELLAAGHEVVGLARSSASAERLEEAGATALHGGIDDLHLLTEASRESDGVLHLAFKHELAFSGDFAGAIAADRAAIDAIGEALAGSDRPFLNASGVIGLAEEGETVTEQRGHEVDPGQTGARARVANGERVLAYAGRGVRAAVVRLPPTVHGEGDNGFMAAIVGAARAQGASVYVGDGANRWPAAHRSDVARLYRLALEGAPAGTTLHAVAEEGVRFRDVAEAIGRRLGVPAVSVTPEEAGERLGFLGEFVGVDTVVASTATRELLRWRPQGPTLLDDLEAGNYA</sequence>
<gene>
    <name evidence="2" type="ORF">FHW14_003543</name>
</gene>